<dbReference type="GO" id="GO:0016810">
    <property type="term" value="F:hydrolase activity, acting on carbon-nitrogen (but not peptide) bonds"/>
    <property type="evidence" value="ECO:0007669"/>
    <property type="project" value="InterPro"/>
</dbReference>
<dbReference type="Pfam" id="PF01979">
    <property type="entry name" value="Amidohydro_1"/>
    <property type="match status" value="1"/>
</dbReference>
<sequence>MKLSNVYRVGSNEEVDIHISGGLIVDATDVHDDNTQLVFNDAVIFPGLINSHDHLDFNLFSQLGDRQYQNYTEWGNYIHKKYPQEIAAVLNVPQNLRTQWGVYKNLLCGVTTVVNHGEQLPISNSPVTILDNCQSLHSVQFEKQWKRRLNNPLRKNMPVVIHTGEGIDKAAETEIDQLINWNLLHREMIGVHGVAMTPRQAKEFKALVWCPQTNYFMLGVTAPVNRLKNYTQVLFGTDSTLTGDWNIWEHIRTARKAGYLDDQELYNDLTISAAKTWELNAGIIASGRDADIVVARLKGAPNTIENLLSIGPADILLVIHKGNIRLFDEILYSQLNQLPKQNFSKIRIGGVYKYVYGDLPKLMADIKRYYTDAQFPVHCTCHN</sequence>
<dbReference type="InterPro" id="IPR050287">
    <property type="entry name" value="MTA/SAH_deaminase"/>
</dbReference>
<dbReference type="PANTHER" id="PTHR43794">
    <property type="entry name" value="AMINOHYDROLASE SSNA-RELATED"/>
    <property type="match status" value="1"/>
</dbReference>
<dbReference type="RefSeq" id="WP_173414608.1">
    <property type="nucleotide sequence ID" value="NZ_CP054139.1"/>
</dbReference>
<dbReference type="SUPFAM" id="SSF51556">
    <property type="entry name" value="Metallo-dependent hydrolases"/>
    <property type="match status" value="1"/>
</dbReference>
<reference evidence="3 4" key="1">
    <citation type="submission" date="2020-05" db="EMBL/GenBank/DDBJ databases">
        <title>Mucilaginibacter mali sp. nov.</title>
        <authorList>
            <person name="Kim H.S."/>
            <person name="Lee K.C."/>
            <person name="Suh M.K."/>
            <person name="Kim J.-S."/>
            <person name="Han K.-I."/>
            <person name="Eom M.K."/>
            <person name="Shin Y.K."/>
            <person name="Lee J.-S."/>
        </authorList>
    </citation>
    <scope>NUCLEOTIDE SEQUENCE [LARGE SCALE GENOMIC DNA]</scope>
    <source>
        <strain evidence="3 4">G2-14</strain>
    </source>
</reference>
<name>A0A7D4UAF6_9SPHI</name>
<keyword evidence="4" id="KW-1185">Reference proteome</keyword>
<dbReference type="KEGG" id="mmab:HQ865_09165"/>
<dbReference type="AlphaFoldDB" id="A0A7D4UAF6"/>
<feature type="domain" description="Amidohydrolase-related" evidence="2">
    <location>
        <begin position="155"/>
        <end position="309"/>
    </location>
</feature>
<proteinExistence type="predicted"/>
<gene>
    <name evidence="3" type="ORF">HQ865_09165</name>
</gene>
<evidence type="ECO:0000313" key="3">
    <source>
        <dbReference type="EMBL" id="QKJ29918.1"/>
    </source>
</evidence>
<organism evidence="3 4">
    <name type="scientific">Mucilaginibacter mali</name>
    <dbReference type="NCBI Taxonomy" id="2740462"/>
    <lineage>
        <taxon>Bacteria</taxon>
        <taxon>Pseudomonadati</taxon>
        <taxon>Bacteroidota</taxon>
        <taxon>Sphingobacteriia</taxon>
        <taxon>Sphingobacteriales</taxon>
        <taxon>Sphingobacteriaceae</taxon>
        <taxon>Mucilaginibacter</taxon>
    </lineage>
</organism>
<protein>
    <submittedName>
        <fullName evidence="3">Amidohydrolase family protein</fullName>
    </submittedName>
</protein>
<accession>A0A7D4UAF6</accession>
<dbReference type="SUPFAM" id="SSF51338">
    <property type="entry name" value="Composite domain of metallo-dependent hydrolases"/>
    <property type="match status" value="1"/>
</dbReference>
<dbReference type="Gene3D" id="2.30.40.10">
    <property type="entry name" value="Urease, subunit C, domain 1"/>
    <property type="match status" value="1"/>
</dbReference>
<dbReference type="EMBL" id="CP054139">
    <property type="protein sequence ID" value="QKJ29918.1"/>
    <property type="molecule type" value="Genomic_DNA"/>
</dbReference>
<dbReference type="InterPro" id="IPR011059">
    <property type="entry name" value="Metal-dep_hydrolase_composite"/>
</dbReference>
<dbReference type="PANTHER" id="PTHR43794:SF11">
    <property type="entry name" value="AMIDOHYDROLASE-RELATED DOMAIN-CONTAINING PROTEIN"/>
    <property type="match status" value="1"/>
</dbReference>
<keyword evidence="1 3" id="KW-0378">Hydrolase</keyword>
<dbReference type="Gene3D" id="3.20.20.140">
    <property type="entry name" value="Metal-dependent hydrolases"/>
    <property type="match status" value="2"/>
</dbReference>
<dbReference type="InterPro" id="IPR032466">
    <property type="entry name" value="Metal_Hydrolase"/>
</dbReference>
<evidence type="ECO:0000313" key="4">
    <source>
        <dbReference type="Proteomes" id="UP000505355"/>
    </source>
</evidence>
<dbReference type="Proteomes" id="UP000505355">
    <property type="component" value="Chromosome"/>
</dbReference>
<evidence type="ECO:0000256" key="1">
    <source>
        <dbReference type="ARBA" id="ARBA00022801"/>
    </source>
</evidence>
<evidence type="ECO:0000259" key="2">
    <source>
        <dbReference type="Pfam" id="PF01979"/>
    </source>
</evidence>
<dbReference type="InterPro" id="IPR006680">
    <property type="entry name" value="Amidohydro-rel"/>
</dbReference>